<comment type="subcellular location">
    <subcellularLocation>
        <location evidence="1">Cell membrane</location>
        <topology evidence="1">Multi-pass membrane protein</topology>
    </subcellularLocation>
</comment>
<evidence type="ECO:0000256" key="7">
    <source>
        <dbReference type="ARBA" id="ARBA00023136"/>
    </source>
</evidence>
<evidence type="ECO:0000256" key="4">
    <source>
        <dbReference type="ARBA" id="ARBA00022692"/>
    </source>
</evidence>
<keyword evidence="9" id="KW-0732">Signal</keyword>
<organism evidence="11">
    <name type="scientific">Micromonas pusilla (strain CCMP1545)</name>
    <name type="common">Picoplanktonic green alga</name>
    <dbReference type="NCBI Taxonomy" id="564608"/>
    <lineage>
        <taxon>Eukaryota</taxon>
        <taxon>Viridiplantae</taxon>
        <taxon>Chlorophyta</taxon>
        <taxon>Mamiellophyceae</taxon>
        <taxon>Mamiellales</taxon>
        <taxon>Mamiellaceae</taxon>
        <taxon>Micromonas</taxon>
    </lineage>
</organism>
<dbReference type="STRING" id="564608.C1MJT6"/>
<feature type="compositionally biased region" description="Low complexity" evidence="8">
    <location>
        <begin position="101"/>
        <end position="114"/>
    </location>
</feature>
<gene>
    <name evidence="10" type="ORF">MICPUCDRAFT_38367</name>
</gene>
<evidence type="ECO:0000313" key="11">
    <source>
        <dbReference type="Proteomes" id="UP000001876"/>
    </source>
</evidence>
<dbReference type="GO" id="GO:0005886">
    <property type="term" value="C:plasma membrane"/>
    <property type="evidence" value="ECO:0007669"/>
    <property type="project" value="UniProtKB-SubCell"/>
</dbReference>
<protein>
    <submittedName>
        <fullName evidence="10">Predicted protein</fullName>
    </submittedName>
</protein>
<keyword evidence="3" id="KW-1003">Cell membrane</keyword>
<dbReference type="KEGG" id="mpp:MICPUCDRAFT_38367"/>
<evidence type="ECO:0000256" key="5">
    <source>
        <dbReference type="ARBA" id="ARBA00022989"/>
    </source>
</evidence>
<keyword evidence="11" id="KW-1185">Reference proteome</keyword>
<dbReference type="AlphaFoldDB" id="C1MJT6"/>
<dbReference type="Pfam" id="PF25539">
    <property type="entry name" value="Bestrophin_2"/>
    <property type="match status" value="1"/>
</dbReference>
<dbReference type="Proteomes" id="UP000001876">
    <property type="component" value="Unassembled WGS sequence"/>
</dbReference>
<dbReference type="EMBL" id="GG663736">
    <property type="protein sequence ID" value="EEH59251.1"/>
    <property type="molecule type" value="Genomic_DNA"/>
</dbReference>
<keyword evidence="2" id="KW-0813">Transport</keyword>
<evidence type="ECO:0000256" key="6">
    <source>
        <dbReference type="ARBA" id="ARBA00023065"/>
    </source>
</evidence>
<dbReference type="GO" id="GO:0005254">
    <property type="term" value="F:chloride channel activity"/>
    <property type="evidence" value="ECO:0007669"/>
    <property type="project" value="InterPro"/>
</dbReference>
<evidence type="ECO:0000256" key="2">
    <source>
        <dbReference type="ARBA" id="ARBA00022448"/>
    </source>
</evidence>
<keyword evidence="4" id="KW-0812">Transmembrane</keyword>
<dbReference type="PANTHER" id="PTHR33281">
    <property type="entry name" value="UPF0187 PROTEIN YNEE"/>
    <property type="match status" value="1"/>
</dbReference>
<evidence type="ECO:0000256" key="8">
    <source>
        <dbReference type="SAM" id="MobiDB-lite"/>
    </source>
</evidence>
<feature type="signal peptide" evidence="9">
    <location>
        <begin position="1"/>
        <end position="18"/>
    </location>
</feature>
<feature type="chain" id="PRO_5002911949" evidence="9">
    <location>
        <begin position="19"/>
        <end position="240"/>
    </location>
</feature>
<feature type="region of interest" description="Disordered" evidence="8">
    <location>
        <begin position="82"/>
        <end position="115"/>
    </location>
</feature>
<proteinExistence type="predicted"/>
<feature type="compositionally biased region" description="Acidic residues" evidence="8">
    <location>
        <begin position="177"/>
        <end position="191"/>
    </location>
</feature>
<feature type="region of interest" description="Disordered" evidence="8">
    <location>
        <begin position="159"/>
        <end position="192"/>
    </location>
</feature>
<evidence type="ECO:0000313" key="10">
    <source>
        <dbReference type="EMBL" id="EEH59251.1"/>
    </source>
</evidence>
<feature type="compositionally biased region" description="Low complexity" evidence="8">
    <location>
        <begin position="159"/>
        <end position="168"/>
    </location>
</feature>
<evidence type="ECO:0000256" key="3">
    <source>
        <dbReference type="ARBA" id="ARBA00022475"/>
    </source>
</evidence>
<keyword evidence="7" id="KW-0472">Membrane</keyword>
<dbReference type="InterPro" id="IPR044669">
    <property type="entry name" value="YneE/VCCN1/2-like"/>
</dbReference>
<evidence type="ECO:0000256" key="9">
    <source>
        <dbReference type="SAM" id="SignalP"/>
    </source>
</evidence>
<evidence type="ECO:0000256" key="1">
    <source>
        <dbReference type="ARBA" id="ARBA00004651"/>
    </source>
</evidence>
<dbReference type="RefSeq" id="XP_003055875.1">
    <property type="nucleotide sequence ID" value="XM_003055829.1"/>
</dbReference>
<accession>C1MJT6</accession>
<reference evidence="10 11" key="1">
    <citation type="journal article" date="2009" name="Science">
        <title>Green evolution and dynamic adaptations revealed by genomes of the marine picoeukaryotes Micromonas.</title>
        <authorList>
            <person name="Worden A.Z."/>
            <person name="Lee J.H."/>
            <person name="Mock T."/>
            <person name="Rouze P."/>
            <person name="Simmons M.P."/>
            <person name="Aerts A.L."/>
            <person name="Allen A.E."/>
            <person name="Cuvelier M.L."/>
            <person name="Derelle E."/>
            <person name="Everett M.V."/>
            <person name="Foulon E."/>
            <person name="Grimwood J."/>
            <person name="Gundlach H."/>
            <person name="Henrissat B."/>
            <person name="Napoli C."/>
            <person name="McDonald S.M."/>
            <person name="Parker M.S."/>
            <person name="Rombauts S."/>
            <person name="Salamov A."/>
            <person name="Von Dassow P."/>
            <person name="Badger J.H."/>
            <person name="Coutinho P.M."/>
            <person name="Demir E."/>
            <person name="Dubchak I."/>
            <person name="Gentemann C."/>
            <person name="Eikrem W."/>
            <person name="Gready J.E."/>
            <person name="John U."/>
            <person name="Lanier W."/>
            <person name="Lindquist E.A."/>
            <person name="Lucas S."/>
            <person name="Mayer K.F."/>
            <person name="Moreau H."/>
            <person name="Not F."/>
            <person name="Otillar R."/>
            <person name="Panaud O."/>
            <person name="Pangilinan J."/>
            <person name="Paulsen I."/>
            <person name="Piegu B."/>
            <person name="Poliakov A."/>
            <person name="Robbens S."/>
            <person name="Schmutz J."/>
            <person name="Toulza E."/>
            <person name="Wyss T."/>
            <person name="Zelensky A."/>
            <person name="Zhou K."/>
            <person name="Armbrust E.V."/>
            <person name="Bhattacharya D."/>
            <person name="Goodenough U.W."/>
            <person name="Van de Peer Y."/>
            <person name="Grigoriev I.V."/>
        </authorList>
    </citation>
    <scope>NUCLEOTIDE SEQUENCE [LARGE SCALE GENOMIC DNA]</scope>
    <source>
        <strain evidence="10 11">CCMP1545</strain>
    </source>
</reference>
<name>C1MJT6_MICPC</name>
<dbReference type="OrthoDB" id="1368at2759"/>
<dbReference type="PANTHER" id="PTHR33281:SF19">
    <property type="entry name" value="VOLTAGE-DEPENDENT ANION CHANNEL-FORMING PROTEIN YNEE"/>
    <property type="match status" value="1"/>
</dbReference>
<keyword evidence="6" id="KW-0406">Ion transport</keyword>
<keyword evidence="5" id="KW-1133">Transmembrane helix</keyword>
<dbReference type="GeneID" id="9681434"/>
<sequence>MLWLLTLPFALWDGMGWAAVPAVALMSYLMLGIDEIGVQIEEPFGVLPVKPLCDACERDVRALDAALGLGAFAATSSTATSASATSASEATRREGDGAGGTATAATATATASPRVRIRSRARAARFRASSRLRLVPVRPRSRRELHSFRAFSPGLRLLRPPRALPAGRSSVDAFGEATDDDDDDDDDDDAASPEPLLIVVECDGVLCDVHLDGHREAFNEVRPISHQSPYDRVRVVNAIP</sequence>